<dbReference type="InterPro" id="IPR008942">
    <property type="entry name" value="ENTH_VHS"/>
</dbReference>
<dbReference type="Gene3D" id="1.25.40.90">
    <property type="match status" value="1"/>
</dbReference>
<dbReference type="PANTHER" id="PTHR12550:SF70">
    <property type="entry name" value="JIL-1 ANCHORING AND STABILIZING PROTEIN, ISOFORM A"/>
    <property type="match status" value="1"/>
</dbReference>
<dbReference type="AlphaFoldDB" id="A0A8S1JFV6"/>
<gene>
    <name evidence="3" type="ORF">OSTQU699_LOCUS10371</name>
</gene>
<organism evidence="3 4">
    <name type="scientific">Ostreobium quekettii</name>
    <dbReference type="NCBI Taxonomy" id="121088"/>
    <lineage>
        <taxon>Eukaryota</taxon>
        <taxon>Viridiplantae</taxon>
        <taxon>Chlorophyta</taxon>
        <taxon>core chlorophytes</taxon>
        <taxon>Ulvophyceae</taxon>
        <taxon>TCBD clade</taxon>
        <taxon>Bryopsidales</taxon>
        <taxon>Ostreobineae</taxon>
        <taxon>Ostreobiaceae</taxon>
        <taxon>Ostreobium</taxon>
    </lineage>
</organism>
<feature type="region of interest" description="Disordered" evidence="1">
    <location>
        <begin position="1096"/>
        <end position="1270"/>
    </location>
</feature>
<protein>
    <recommendedName>
        <fullName evidence="2">CID domain-containing protein</fullName>
    </recommendedName>
</protein>
<name>A0A8S1JFV6_9CHLO</name>
<comment type="caution">
    <text evidence="3">The sequence shown here is derived from an EMBL/GenBank/DDBJ whole genome shotgun (WGS) entry which is preliminary data.</text>
</comment>
<dbReference type="EMBL" id="CAJHUC010003001">
    <property type="protein sequence ID" value="CAD7705016.1"/>
    <property type="molecule type" value="Genomic_DNA"/>
</dbReference>
<dbReference type="PANTHER" id="PTHR12550">
    <property type="entry name" value="HEPATOMA-DERIVED GROWTH FACTOR-RELATED"/>
    <property type="match status" value="1"/>
</dbReference>
<feature type="region of interest" description="Disordered" evidence="1">
    <location>
        <begin position="257"/>
        <end position="372"/>
    </location>
</feature>
<feature type="compositionally biased region" description="Basic residues" evidence="1">
    <location>
        <begin position="339"/>
        <end position="348"/>
    </location>
</feature>
<feature type="compositionally biased region" description="Pro residues" evidence="1">
    <location>
        <begin position="1144"/>
        <end position="1182"/>
    </location>
</feature>
<keyword evidence="4" id="KW-1185">Reference proteome</keyword>
<feature type="domain" description="CID" evidence="2">
    <location>
        <begin position="689"/>
        <end position="831"/>
    </location>
</feature>
<reference evidence="3" key="1">
    <citation type="submission" date="2020-12" db="EMBL/GenBank/DDBJ databases">
        <authorList>
            <person name="Iha C."/>
        </authorList>
    </citation>
    <scope>NUCLEOTIDE SEQUENCE</scope>
</reference>
<feature type="compositionally biased region" description="Basic and acidic residues" evidence="1">
    <location>
        <begin position="432"/>
        <end position="445"/>
    </location>
</feature>
<feature type="compositionally biased region" description="Polar residues" evidence="1">
    <location>
        <begin position="271"/>
        <end position="281"/>
    </location>
</feature>
<dbReference type="SMART" id="SM00582">
    <property type="entry name" value="RPR"/>
    <property type="match status" value="1"/>
</dbReference>
<evidence type="ECO:0000313" key="3">
    <source>
        <dbReference type="EMBL" id="CAD7705016.1"/>
    </source>
</evidence>
<dbReference type="SUPFAM" id="SSF48464">
    <property type="entry name" value="ENTH/VHS domain"/>
    <property type="match status" value="1"/>
</dbReference>
<dbReference type="PROSITE" id="PS51391">
    <property type="entry name" value="CID"/>
    <property type="match status" value="1"/>
</dbReference>
<evidence type="ECO:0000313" key="4">
    <source>
        <dbReference type="Proteomes" id="UP000708148"/>
    </source>
</evidence>
<feature type="compositionally biased region" description="Pro residues" evidence="1">
    <location>
        <begin position="1189"/>
        <end position="1216"/>
    </location>
</feature>
<dbReference type="Pfam" id="PF04818">
    <property type="entry name" value="CID"/>
    <property type="match status" value="1"/>
</dbReference>
<dbReference type="OrthoDB" id="580193at2759"/>
<feature type="compositionally biased region" description="Pro residues" evidence="1">
    <location>
        <begin position="1246"/>
        <end position="1270"/>
    </location>
</feature>
<accession>A0A8S1JFV6</accession>
<dbReference type="InterPro" id="IPR006569">
    <property type="entry name" value="CID_dom"/>
</dbReference>
<evidence type="ECO:0000259" key="2">
    <source>
        <dbReference type="PROSITE" id="PS51391"/>
    </source>
</evidence>
<feature type="compositionally biased region" description="Basic and acidic residues" evidence="1">
    <location>
        <begin position="311"/>
        <end position="333"/>
    </location>
</feature>
<evidence type="ECO:0000256" key="1">
    <source>
        <dbReference type="SAM" id="MobiDB-lite"/>
    </source>
</evidence>
<sequence>MTAMPAGLSPEQLVGYKVELFYEDAGDWQPGLITGYYRKDGQYRVDFASGEKDVETGCFCEDAFLTEDNKRLRFRCGGVVPSSWEMVQYAFGQGPRQRDRRGRGRSADLPLLGKAVKADWGDEGVFLGRIEDYKDRKWQIHYSDNDVEWGEFAKGYSEFSVGNAVRKLTWFDADPMLLAANGGISPYGMLGTLVPPVPIRAADYGLWSHNGKSAPFNIVGPVSCNGGRPAVCDTGTGGQAAGPERSVLHSNKGTAALVGHLPTGSDDPTHSRTAQQVSNGDGTLGSDKVKGVTEAVPNVQKRRVGRPRSRGQLEKRPGSSLEGHDLDPGERKQTPVQRLSKKRRRGRPKNGTVKGAVPAAEGRAGARLTRSRSKELGKELMQLEKASRSPCQQAVNDQKVLGKNRVVKLLAHAASAAEDIDSCGKVKQGQTVHDEDKSDLSADDRPKKVRRCESLVAAGRPCKRGPPGASGIKAWADGGTVASPRTSAPGDFDTQASGHLLEIENGEMWPCAGLELGRLSIDKDAGKLTMTGTDSGHQTPDQIGIGLPGDVHRCASSPLVSRMTPANCQSGAELQDQNECSRRQTPIHVDPCPPTKGPLALQAEGSTRQYGLAVDGLAMSRTPKKVDAVQPKASVTHIITPRFSAVGGVHREDLDVDSQTAKPPQAGSDMITHLARIPSELHEDSEASEKAKVEKEFDAKLKKLSRTKDSIGRTTSFALAKAAHAPTIMRMLVGSLAGESDADKRIDLFYLIDSVLQCSQNEGRTNGGRNSISGQQYPKLVSAALNKIISSMGHDIECFRKLEKVLNIWDSREILPVKVMQPAMEELRDVRGRFGEVLNVLKIQGKEMCVAHIPTDLLGAKTRRVVLFNQYGSIGKGDPALGMHYRLRHPASPSDWDIGYLADDDGWEIAPGMWTPRQLESHYPDRHGGTETHTIPGIESLWPGSHMVPSSGLHPGYVSSSRQQMVGVGDAQGGGNHGQVLAPGRSAPQVATPDPFDLEGTMRVVIPDNSNALMEQTNHVPRVGSEEWFALGAMKADAGSWDYYLTAKEAVPSPAHLHESEAVDPLGSQQGEAGVWQAGPTDIGSGDVELGDVGLLDSTLPNSNKTADAGHCTAGGSQPDGMPVAGQHTEPALPSVYPLGGVSCPPPLPSESPPPPPLPPPLPDDSPPPLPEGDPPPLPPDSPSAVDNPPLPLEASPPPPPLPPPGDDPAQPPLPPQGSYQEPTANQAAPFAAEWLADGSGYGYQYPPPGYCYPGQGQPPPHQHMPPPMW</sequence>
<dbReference type="Proteomes" id="UP000708148">
    <property type="component" value="Unassembled WGS sequence"/>
</dbReference>
<proteinExistence type="predicted"/>
<feature type="compositionally biased region" description="Basic residues" evidence="1">
    <location>
        <begin position="300"/>
        <end position="309"/>
    </location>
</feature>
<feature type="region of interest" description="Disordered" evidence="1">
    <location>
        <begin position="423"/>
        <end position="445"/>
    </location>
</feature>